<keyword evidence="2" id="KW-1185">Reference proteome</keyword>
<gene>
    <name evidence="1" type="ORF">NKI36_05020</name>
</gene>
<accession>A0ABV1YUT8</accession>
<dbReference type="Proteomes" id="UP001433071">
    <property type="component" value="Unassembled WGS sequence"/>
</dbReference>
<evidence type="ECO:0000313" key="1">
    <source>
        <dbReference type="EMBL" id="MER9403409.1"/>
    </source>
</evidence>
<feature type="non-terminal residue" evidence="1">
    <location>
        <position position="1"/>
    </location>
</feature>
<dbReference type="RefSeq" id="WP_352556550.1">
    <property type="nucleotide sequence ID" value="NZ_JAMYQB010000002.1"/>
</dbReference>
<evidence type="ECO:0000313" key="2">
    <source>
        <dbReference type="Proteomes" id="UP001433071"/>
    </source>
</evidence>
<organism evidence="1 2">
    <name type="scientific">Mesorhizobium caraganae</name>
    <dbReference type="NCBI Taxonomy" id="483206"/>
    <lineage>
        <taxon>Bacteria</taxon>
        <taxon>Pseudomonadati</taxon>
        <taxon>Pseudomonadota</taxon>
        <taxon>Alphaproteobacteria</taxon>
        <taxon>Hyphomicrobiales</taxon>
        <taxon>Phyllobacteriaceae</taxon>
        <taxon>Mesorhizobium</taxon>
    </lineage>
</organism>
<reference evidence="1 2" key="1">
    <citation type="journal article" date="2024" name="Proc. Natl. Acad. Sci. U.S.A.">
        <title>The evolutionary genomics of adaptation to stress in wild rhizobium bacteria.</title>
        <authorList>
            <person name="Kehlet-Delgado H."/>
            <person name="Montoya A.P."/>
            <person name="Jensen K.T."/>
            <person name="Wendlandt C.E."/>
            <person name="Dexheimer C."/>
            <person name="Roberts M."/>
            <person name="Torres Martinez L."/>
            <person name="Friesen M.L."/>
            <person name="Griffitts J.S."/>
            <person name="Porter S.S."/>
        </authorList>
    </citation>
    <scope>NUCLEOTIDE SEQUENCE [LARGE SCALE GENOMIC DNA]</scope>
    <source>
        <strain evidence="1 2">M0641</strain>
    </source>
</reference>
<comment type="caution">
    <text evidence="1">The sequence shown here is derived from an EMBL/GenBank/DDBJ whole genome shotgun (WGS) entry which is preliminary data.</text>
</comment>
<protein>
    <submittedName>
        <fullName evidence="1">Uncharacterized protein</fullName>
    </submittedName>
</protein>
<name>A0ABV1YUT8_9HYPH</name>
<proteinExistence type="predicted"/>
<dbReference type="EMBL" id="JAMYQB010000002">
    <property type="protein sequence ID" value="MER9403409.1"/>
    <property type="molecule type" value="Genomic_DNA"/>
</dbReference>
<sequence length="119" mass="13866">HGRAPNHGASWNQINRNPKSALTRVRRPAFSARHLAFAGFWRHSSHMSEPRYLNHRLECPYCLTIRLRIPHDARPETQVDCADCGEYLGTWDELQTDFERQGGNNGVFRLEKGRIRRID</sequence>